<keyword evidence="4 7" id="KW-0560">Oxidoreductase</keyword>
<name>A0A4U1BKX2_9GAMM</name>
<dbReference type="InterPro" id="IPR008254">
    <property type="entry name" value="Flavodoxin/NO_synth"/>
</dbReference>
<dbReference type="Gene3D" id="3.40.50.360">
    <property type="match status" value="1"/>
</dbReference>
<comment type="similarity">
    <text evidence="7">Belongs to the HemG family.</text>
</comment>
<gene>
    <name evidence="7 9" type="primary">hemG</name>
    <name evidence="9" type="ORF">FCL42_16970</name>
</gene>
<dbReference type="Proteomes" id="UP000305675">
    <property type="component" value="Unassembled WGS sequence"/>
</dbReference>
<dbReference type="EC" id="1.3.5.3" evidence="7"/>
<dbReference type="OrthoDB" id="9795729at2"/>
<dbReference type="Pfam" id="PF12724">
    <property type="entry name" value="Flavodoxin_5"/>
    <property type="match status" value="1"/>
</dbReference>
<dbReference type="PROSITE" id="PS50902">
    <property type="entry name" value="FLAVODOXIN_LIKE"/>
    <property type="match status" value="1"/>
</dbReference>
<comment type="subcellular location">
    <subcellularLocation>
        <location evidence="7">Cell membrane</location>
        <topology evidence="7">Peripheral membrane protein</topology>
    </subcellularLocation>
</comment>
<evidence type="ECO:0000256" key="5">
    <source>
        <dbReference type="ARBA" id="ARBA00023136"/>
    </source>
</evidence>
<dbReference type="InterPro" id="IPR029039">
    <property type="entry name" value="Flavoprotein-like_sf"/>
</dbReference>
<comment type="catalytic activity">
    <reaction evidence="7">
        <text>protoporphyrinogen IX + 3 a quinone = protoporphyrin IX + 3 a quinol</text>
        <dbReference type="Rhea" id="RHEA:65032"/>
        <dbReference type="ChEBI" id="CHEBI:24646"/>
        <dbReference type="ChEBI" id="CHEBI:57306"/>
        <dbReference type="ChEBI" id="CHEBI:57307"/>
        <dbReference type="ChEBI" id="CHEBI:132124"/>
        <dbReference type="EC" id="1.3.5.3"/>
    </reaction>
</comment>
<dbReference type="EMBL" id="SWCJ01000016">
    <property type="protein sequence ID" value="TKB51910.1"/>
    <property type="molecule type" value="Genomic_DNA"/>
</dbReference>
<comment type="pathway">
    <text evidence="7">Porphyrin-containing compound metabolism; protoporphyrin-IX biosynthesis; protoporphyrin-IX from protoporphyrinogen-IX: step 1/1.</text>
</comment>
<dbReference type="InterPro" id="IPR044264">
    <property type="entry name" value="HemG"/>
</dbReference>
<evidence type="ECO:0000256" key="7">
    <source>
        <dbReference type="HAMAP-Rule" id="MF_00853"/>
    </source>
</evidence>
<dbReference type="AlphaFoldDB" id="A0A4U1BKX2"/>
<dbReference type="InterPro" id="IPR052200">
    <property type="entry name" value="Protoporphyrinogen_IX_DH"/>
</dbReference>
<organism evidence="9 10">
    <name type="scientific">Ferrimonas aestuarii</name>
    <dbReference type="NCBI Taxonomy" id="2569539"/>
    <lineage>
        <taxon>Bacteria</taxon>
        <taxon>Pseudomonadati</taxon>
        <taxon>Pseudomonadota</taxon>
        <taxon>Gammaproteobacteria</taxon>
        <taxon>Alteromonadales</taxon>
        <taxon>Ferrimonadaceae</taxon>
        <taxon>Ferrimonas</taxon>
    </lineage>
</organism>
<sequence length="175" mass="20150">MKRIVILYSTVDGQTLKIAKRMQRRLEATDNHVVLASLDEPMKAELEDFDAIVLGASIRYGKFRPNVMAFVNQYQGLLARKHSGFFCVNLVARKPEKNTPQTNAYMQKFLKESPWQPKSLGVFAGSLNYSQLRFFDKHIIRFIMWMTKGPTDFSTNQEFTDWGKVEAFADNISSQ</sequence>
<evidence type="ECO:0000256" key="4">
    <source>
        <dbReference type="ARBA" id="ARBA00023002"/>
    </source>
</evidence>
<comment type="cofactor">
    <cofactor evidence="7">
        <name>FMN</name>
        <dbReference type="ChEBI" id="CHEBI:58210"/>
    </cofactor>
    <text evidence="7">Binds 1 FMN non-covalently per subunit.</text>
</comment>
<keyword evidence="5" id="KW-0472">Membrane</keyword>
<keyword evidence="1 7" id="KW-0285">Flavoprotein</keyword>
<comment type="catalytic activity">
    <reaction evidence="7">
        <text>protoporphyrinogen IX + 3 a menaquinone = protoporphyrin IX + 3 a menaquinol</text>
        <dbReference type="Rhea" id="RHEA:27409"/>
        <dbReference type="Rhea" id="RHEA-COMP:9537"/>
        <dbReference type="Rhea" id="RHEA-COMP:9539"/>
        <dbReference type="ChEBI" id="CHEBI:16374"/>
        <dbReference type="ChEBI" id="CHEBI:18151"/>
        <dbReference type="ChEBI" id="CHEBI:57306"/>
        <dbReference type="ChEBI" id="CHEBI:57307"/>
        <dbReference type="EC" id="1.3.5.3"/>
    </reaction>
</comment>
<dbReference type="GO" id="GO:0005886">
    <property type="term" value="C:plasma membrane"/>
    <property type="evidence" value="ECO:0007669"/>
    <property type="project" value="UniProtKB-SubCell"/>
</dbReference>
<keyword evidence="7" id="KW-1003">Cell membrane</keyword>
<evidence type="ECO:0000313" key="10">
    <source>
        <dbReference type="Proteomes" id="UP000305675"/>
    </source>
</evidence>
<proteinExistence type="inferred from homology"/>
<comment type="caution">
    <text evidence="9">The sequence shown here is derived from an EMBL/GenBank/DDBJ whole genome shotgun (WGS) entry which is preliminary data.</text>
</comment>
<keyword evidence="10" id="KW-1185">Reference proteome</keyword>
<dbReference type="GO" id="GO:0010181">
    <property type="term" value="F:FMN binding"/>
    <property type="evidence" value="ECO:0007669"/>
    <property type="project" value="UniProtKB-UniRule"/>
</dbReference>
<evidence type="ECO:0000256" key="6">
    <source>
        <dbReference type="ARBA" id="ARBA00023244"/>
    </source>
</evidence>
<dbReference type="RefSeq" id="WP_136864620.1">
    <property type="nucleotide sequence ID" value="NZ_SWCJ01000016.1"/>
</dbReference>
<evidence type="ECO:0000256" key="1">
    <source>
        <dbReference type="ARBA" id="ARBA00022630"/>
    </source>
</evidence>
<evidence type="ECO:0000256" key="3">
    <source>
        <dbReference type="ARBA" id="ARBA00022741"/>
    </source>
</evidence>
<comment type="catalytic activity">
    <reaction evidence="7">
        <text>protoporphyrinogen IX + 3 a ubiquinone = protoporphyrin IX + 3 a ubiquinol</text>
        <dbReference type="Rhea" id="RHEA:63936"/>
        <dbReference type="Rhea" id="RHEA-COMP:9565"/>
        <dbReference type="Rhea" id="RHEA-COMP:9566"/>
        <dbReference type="ChEBI" id="CHEBI:16389"/>
        <dbReference type="ChEBI" id="CHEBI:17976"/>
        <dbReference type="ChEBI" id="CHEBI:57306"/>
        <dbReference type="ChEBI" id="CHEBI:57307"/>
    </reaction>
</comment>
<keyword evidence="3 7" id="KW-0547">Nucleotide-binding</keyword>
<accession>A0A4U1BKX2</accession>
<feature type="domain" description="Flavodoxin-like" evidence="8">
    <location>
        <begin position="4"/>
        <end position="175"/>
    </location>
</feature>
<dbReference type="HAMAP" id="MF_00853">
    <property type="entry name" value="HemG"/>
    <property type="match status" value="1"/>
</dbReference>
<keyword evidence="6 7" id="KW-0627">Porphyrin biosynthesis</keyword>
<dbReference type="GO" id="GO:0070819">
    <property type="term" value="F:menaquinone-dependent protoporphyrinogen oxidase activity"/>
    <property type="evidence" value="ECO:0007669"/>
    <property type="project" value="UniProtKB-UniRule"/>
</dbReference>
<dbReference type="GO" id="GO:0004729">
    <property type="term" value="F:oxygen-dependent protoporphyrinogen oxidase activity"/>
    <property type="evidence" value="ECO:0007669"/>
    <property type="project" value="InterPro"/>
</dbReference>
<dbReference type="PANTHER" id="PTHR38030">
    <property type="entry name" value="PROTOPORPHYRINOGEN IX DEHYDROGENASE [MENAQUINONE]"/>
    <property type="match status" value="1"/>
</dbReference>
<keyword evidence="2 7" id="KW-0288">FMN</keyword>
<dbReference type="PANTHER" id="PTHR38030:SF2">
    <property type="entry name" value="PROTOPORPHYRINOGEN IX DEHYDROGENASE [QUINONE]"/>
    <property type="match status" value="1"/>
</dbReference>
<dbReference type="SUPFAM" id="SSF52218">
    <property type="entry name" value="Flavoproteins"/>
    <property type="match status" value="1"/>
</dbReference>
<dbReference type="NCBIfam" id="NF008316">
    <property type="entry name" value="PRK11104.1"/>
    <property type="match status" value="1"/>
</dbReference>
<evidence type="ECO:0000256" key="2">
    <source>
        <dbReference type="ARBA" id="ARBA00022643"/>
    </source>
</evidence>
<dbReference type="UniPathway" id="UPA00251">
    <property type="reaction ID" value="UER00324"/>
</dbReference>
<dbReference type="InterPro" id="IPR026816">
    <property type="entry name" value="Flavodoxin_dom"/>
</dbReference>
<comment type="function">
    <text evidence="7">Catalyzes the 6-electron oxidation of protoporphyrinogen IX to form protoporphyrin IX; under anaerobic conditions uses menaquinone as an electron acceptor, under aerobic conditions uses ubiquinone as an electron acceptor.</text>
</comment>
<dbReference type="GO" id="GO:0006782">
    <property type="term" value="P:protoporphyrinogen IX biosynthetic process"/>
    <property type="evidence" value="ECO:0007669"/>
    <property type="project" value="UniProtKB-UniRule"/>
</dbReference>
<evidence type="ECO:0000259" key="8">
    <source>
        <dbReference type="PROSITE" id="PS50902"/>
    </source>
</evidence>
<protein>
    <recommendedName>
        <fullName evidence="7">Protoporphyrinogen IX dehydrogenase [quinone]</fullName>
        <ecNumber evidence="7">1.3.5.3</ecNumber>
    </recommendedName>
    <alternativeName>
        <fullName evidence="7">Protoporphyrinogen IX dehydrogenase [menaquinone]</fullName>
    </alternativeName>
    <alternativeName>
        <fullName evidence="7">Protoporphyrinogen IX dehydrogenase [ubiquinone]</fullName>
    </alternativeName>
    <alternativeName>
        <fullName evidence="7">Protoporphyrinogen oxidase</fullName>
        <shortName evidence="7">PPO</shortName>
    </alternativeName>
</protein>
<evidence type="ECO:0000313" key="9">
    <source>
        <dbReference type="EMBL" id="TKB51910.1"/>
    </source>
</evidence>
<reference evidence="9 10" key="1">
    <citation type="submission" date="2019-04" db="EMBL/GenBank/DDBJ databases">
        <authorList>
            <person name="Hwang J.C."/>
        </authorList>
    </citation>
    <scope>NUCLEOTIDE SEQUENCE [LARGE SCALE GENOMIC DNA]</scope>
    <source>
        <strain evidence="9 10">IMCC35002</strain>
    </source>
</reference>